<protein>
    <submittedName>
        <fullName evidence="5">Dissimilatory sulfite reductase SirA</fullName>
        <ecNumber evidence="5">1.8.99.-</ecNumber>
    </submittedName>
</protein>
<sequence>MKKGLKVLSSTCIAAFLSMAAVCGVSADNPPTDQEIMKTKNAKTDVTKTFQNDGYKPRTLLDSVKGDKFYWDYLFENHPIFKFEKEGRLVGEYSLSDRQEEFVDFGGGKKYAEKVGRPTAVTYRLAMESFLDFPNKFVGTSKCAECHPAQYAQWERSRHAKTIRFPEDLDEVNGDPKQGMYGTDTPILTTGIRPDDTFAIIGTPRTKYGFLDKWLVRGTYHVIDGTLDDPNSKIVAGGNQFSVNWTKFLTPEVAKKIQAELSPNFPTDMAGFGGSGSHMWGMNSYGATYQKKFRFQPASAYCEVCHSFKFDFNSKEEYLKALGNTKELRKHTIAMGISCEECHGAGAHLYGARGAGMASNCERCHQRFQYHEDDSKINPRKPFNSYFKSACPSCGTEGSQLYNSLHYDKGLRCNTCHDPHEVTANDWKDHYTLTGIKQTCQDCHKEQTDMFKFGGPHAKDNCTGCHMPNMMSCENFAAIQDPDKAGFDNVRASHIWKILVDKDRKSVNPPAGKERSSSVKGWRFDREDGRYFVDLMWSCGRTAFEDPNLVKPGASGCHSVIQSTLPKELHYKDQATIYDAVMQWQKPVKDGFAFVEDKLKDVDKAMVENKKLSTEQKSRALSYAKQAQDILDRLRKDGSWGVHGPKYAQKLIDEAKVYAEHAKDIATGKSK</sequence>
<accession>A0ABM8Q8U2</accession>
<dbReference type="PANTHER" id="PTHR35038:SF8">
    <property type="entry name" value="C-TYPE POLYHEME CYTOCHROME OMCC"/>
    <property type="match status" value="1"/>
</dbReference>
<dbReference type="Pfam" id="PF14522">
    <property type="entry name" value="Cytochrome_C7"/>
    <property type="match status" value="1"/>
</dbReference>
<evidence type="ECO:0000259" key="3">
    <source>
        <dbReference type="Pfam" id="PF13435"/>
    </source>
</evidence>
<dbReference type="EMBL" id="CAJHOF010000015">
    <property type="protein sequence ID" value="CAD7289393.1"/>
    <property type="molecule type" value="Genomic_DNA"/>
</dbReference>
<keyword evidence="1 2" id="KW-0732">Signal</keyword>
<dbReference type="Pfam" id="PF13435">
    <property type="entry name" value="Cytochrome_C554"/>
    <property type="match status" value="1"/>
</dbReference>
<evidence type="ECO:0000313" key="6">
    <source>
        <dbReference type="Proteomes" id="UP000789803"/>
    </source>
</evidence>
<dbReference type="Gene3D" id="1.20.140.10">
    <property type="entry name" value="Butyryl-CoA Dehydrogenase, subunit A, domain 3"/>
    <property type="match status" value="1"/>
</dbReference>
<feature type="domain" description="Cytochrome c-552/4" evidence="3">
    <location>
        <begin position="142"/>
        <end position="164"/>
    </location>
</feature>
<comment type="caution">
    <text evidence="5">The sequence shown here is derived from an EMBL/GenBank/DDBJ whole genome shotgun (WGS) entry which is preliminary data.</text>
</comment>
<dbReference type="RefSeq" id="WP_418884078.1">
    <property type="nucleotide sequence ID" value="NZ_CAJHOF010000015.1"/>
</dbReference>
<dbReference type="Proteomes" id="UP000789803">
    <property type="component" value="Unassembled WGS sequence"/>
</dbReference>
<proteinExistence type="predicted"/>
<dbReference type="InterPro" id="IPR051829">
    <property type="entry name" value="Multiheme_Cytochr_ET"/>
</dbReference>
<dbReference type="Gene3D" id="1.10.1130.10">
    <property type="entry name" value="Flavocytochrome C3, Chain A"/>
    <property type="match status" value="2"/>
</dbReference>
<reference evidence="5 6" key="1">
    <citation type="submission" date="2020-11" db="EMBL/GenBank/DDBJ databases">
        <authorList>
            <person name="Peeters C."/>
        </authorList>
    </citation>
    <scope>NUCLEOTIDE SEQUENCE [LARGE SCALE GENOMIC DNA]</scope>
    <source>
        <strain evidence="5 6">LMG 7974</strain>
    </source>
</reference>
<dbReference type="PANTHER" id="PTHR35038">
    <property type="entry name" value="DISSIMILATORY SULFITE REDUCTASE SIRA"/>
    <property type="match status" value="1"/>
</dbReference>
<dbReference type="InterPro" id="IPR023155">
    <property type="entry name" value="Cyt_c-552/4"/>
</dbReference>
<feature type="domain" description="Cytochrome c7-like" evidence="4">
    <location>
        <begin position="290"/>
        <end position="366"/>
    </location>
</feature>
<dbReference type="InterPro" id="IPR029467">
    <property type="entry name" value="Cyt_c7-like"/>
</dbReference>
<dbReference type="EC" id="1.8.99.-" evidence="5"/>
<gene>
    <name evidence="5" type="primary">sirA</name>
    <name evidence="5" type="ORF">LMG7974_01509</name>
</gene>
<dbReference type="Gene3D" id="3.90.10.10">
    <property type="entry name" value="Cytochrome C3"/>
    <property type="match status" value="1"/>
</dbReference>
<evidence type="ECO:0000313" key="5">
    <source>
        <dbReference type="EMBL" id="CAD7289393.1"/>
    </source>
</evidence>
<feature type="signal peptide" evidence="2">
    <location>
        <begin position="1"/>
        <end position="27"/>
    </location>
</feature>
<organism evidence="5 6">
    <name type="scientific">Campylobacter majalis</name>
    <dbReference type="NCBI Taxonomy" id="2790656"/>
    <lineage>
        <taxon>Bacteria</taxon>
        <taxon>Pseudomonadati</taxon>
        <taxon>Campylobacterota</taxon>
        <taxon>Epsilonproteobacteria</taxon>
        <taxon>Campylobacterales</taxon>
        <taxon>Campylobacteraceae</taxon>
        <taxon>Campylobacter</taxon>
    </lineage>
</organism>
<dbReference type="InterPro" id="IPR036280">
    <property type="entry name" value="Multihaem_cyt_sf"/>
</dbReference>
<feature type="chain" id="PRO_5045271533" evidence="2">
    <location>
        <begin position="28"/>
        <end position="671"/>
    </location>
</feature>
<dbReference type="GO" id="GO:0016491">
    <property type="term" value="F:oxidoreductase activity"/>
    <property type="evidence" value="ECO:0007669"/>
    <property type="project" value="UniProtKB-KW"/>
</dbReference>
<evidence type="ECO:0000259" key="4">
    <source>
        <dbReference type="Pfam" id="PF14522"/>
    </source>
</evidence>
<name>A0ABM8Q8U2_9BACT</name>
<evidence type="ECO:0000256" key="2">
    <source>
        <dbReference type="SAM" id="SignalP"/>
    </source>
</evidence>
<evidence type="ECO:0000256" key="1">
    <source>
        <dbReference type="ARBA" id="ARBA00022729"/>
    </source>
</evidence>
<dbReference type="SUPFAM" id="SSF48695">
    <property type="entry name" value="Multiheme cytochromes"/>
    <property type="match status" value="1"/>
</dbReference>
<keyword evidence="6" id="KW-1185">Reference proteome</keyword>
<keyword evidence="5" id="KW-0560">Oxidoreductase</keyword>